<evidence type="ECO:0000259" key="6">
    <source>
        <dbReference type="Pfam" id="PF00710"/>
    </source>
</evidence>
<dbReference type="GO" id="GO:0004067">
    <property type="term" value="F:asparaginase activity"/>
    <property type="evidence" value="ECO:0007669"/>
    <property type="project" value="UniProtKB-UniRule"/>
</dbReference>
<dbReference type="PIRSF" id="PIRSF001220">
    <property type="entry name" value="L-ASNase_gatD"/>
    <property type="match status" value="1"/>
</dbReference>
<dbReference type="Pfam" id="PF00710">
    <property type="entry name" value="Asparaginase"/>
    <property type="match status" value="1"/>
</dbReference>
<dbReference type="Gene3D" id="3.40.50.1170">
    <property type="entry name" value="L-asparaginase, N-terminal domain"/>
    <property type="match status" value="1"/>
</dbReference>
<evidence type="ECO:0000313" key="8">
    <source>
        <dbReference type="EMBL" id="GEN30054.1"/>
    </source>
</evidence>
<dbReference type="SUPFAM" id="SSF53774">
    <property type="entry name" value="Glutaminase/Asparaginase"/>
    <property type="match status" value="1"/>
</dbReference>
<protein>
    <submittedName>
        <fullName evidence="8">L-asparaginase 2</fullName>
    </submittedName>
</protein>
<dbReference type="CDD" id="cd08964">
    <property type="entry name" value="L-asparaginase_II"/>
    <property type="match status" value="1"/>
</dbReference>
<evidence type="ECO:0000259" key="7">
    <source>
        <dbReference type="Pfam" id="PF17763"/>
    </source>
</evidence>
<comment type="caution">
    <text evidence="8">The sequence shown here is derived from an EMBL/GenBank/DDBJ whole genome shotgun (WGS) entry which is preliminary data.</text>
</comment>
<evidence type="ECO:0000256" key="1">
    <source>
        <dbReference type="ARBA" id="ARBA00010518"/>
    </source>
</evidence>
<proteinExistence type="inferred from homology"/>
<dbReference type="Pfam" id="PF17763">
    <property type="entry name" value="Asparaginase_C"/>
    <property type="match status" value="1"/>
</dbReference>
<dbReference type="FunFam" id="3.40.50.1170:FF:000001">
    <property type="entry name" value="L-asparaginase 2"/>
    <property type="match status" value="1"/>
</dbReference>
<dbReference type="InterPro" id="IPR036152">
    <property type="entry name" value="Asp/glu_Ase-like_sf"/>
</dbReference>
<evidence type="ECO:0000256" key="5">
    <source>
        <dbReference type="RuleBase" id="RU004456"/>
    </source>
</evidence>
<feature type="domain" description="L-asparaginase N-terminal" evidence="6">
    <location>
        <begin position="3"/>
        <end position="198"/>
    </location>
</feature>
<comment type="similarity">
    <text evidence="1 5">Belongs to the asparaginase 1 family.</text>
</comment>
<gene>
    <name evidence="8" type="primary">ansB</name>
    <name evidence="8" type="ORF">CQU01_02920</name>
</gene>
<dbReference type="PANTHER" id="PTHR11707">
    <property type="entry name" value="L-ASPARAGINASE"/>
    <property type="match status" value="1"/>
</dbReference>
<dbReference type="EMBL" id="BJXW01000004">
    <property type="protein sequence ID" value="GEN30054.1"/>
    <property type="molecule type" value="Genomic_DNA"/>
</dbReference>
<dbReference type="PROSITE" id="PS51732">
    <property type="entry name" value="ASN_GLN_ASE_3"/>
    <property type="match status" value="1"/>
</dbReference>
<evidence type="ECO:0000256" key="2">
    <source>
        <dbReference type="ARBA" id="ARBA00011881"/>
    </source>
</evidence>
<dbReference type="InterPro" id="IPR004550">
    <property type="entry name" value="AsnASE_II"/>
</dbReference>
<dbReference type="AlphaFoldDB" id="A0A511UU02"/>
<dbReference type="InterPro" id="IPR040919">
    <property type="entry name" value="Asparaginase_C"/>
</dbReference>
<dbReference type="PANTHER" id="PTHR11707:SF28">
    <property type="entry name" value="60 KDA LYSOPHOSPHOLIPASE"/>
    <property type="match status" value="1"/>
</dbReference>
<dbReference type="GO" id="GO:0006528">
    <property type="term" value="P:asparagine metabolic process"/>
    <property type="evidence" value="ECO:0007669"/>
    <property type="project" value="InterPro"/>
</dbReference>
<dbReference type="PRINTS" id="PR00139">
    <property type="entry name" value="ASNGLNASE"/>
</dbReference>
<name>A0A511UU02_9BACI</name>
<dbReference type="InterPro" id="IPR006034">
    <property type="entry name" value="Asparaginase/glutaminase-like"/>
</dbReference>
<reference evidence="8 9" key="1">
    <citation type="submission" date="2019-07" db="EMBL/GenBank/DDBJ databases">
        <title>Whole genome shotgun sequence of Cerasibacillus quisquiliarum NBRC 102429.</title>
        <authorList>
            <person name="Hosoyama A."/>
            <person name="Uohara A."/>
            <person name="Ohji S."/>
            <person name="Ichikawa N."/>
        </authorList>
    </citation>
    <scope>NUCLEOTIDE SEQUENCE [LARGE SCALE GENOMIC DNA]</scope>
    <source>
        <strain evidence="8 9">NBRC 102429</strain>
    </source>
</reference>
<feature type="domain" description="Asparaginase/glutaminase C-terminal" evidence="7">
    <location>
        <begin position="217"/>
        <end position="326"/>
    </location>
</feature>
<dbReference type="Gene3D" id="3.40.50.40">
    <property type="match status" value="1"/>
</dbReference>
<organism evidence="8 9">
    <name type="scientific">Cerasibacillus quisquiliarum</name>
    <dbReference type="NCBI Taxonomy" id="227865"/>
    <lineage>
        <taxon>Bacteria</taxon>
        <taxon>Bacillati</taxon>
        <taxon>Bacillota</taxon>
        <taxon>Bacilli</taxon>
        <taxon>Bacillales</taxon>
        <taxon>Bacillaceae</taxon>
        <taxon>Cerasibacillus</taxon>
    </lineage>
</organism>
<dbReference type="RefSeq" id="WP_146934885.1">
    <property type="nucleotide sequence ID" value="NZ_BJXW01000004.1"/>
</dbReference>
<evidence type="ECO:0000256" key="4">
    <source>
        <dbReference type="PIRSR" id="PIRSR001220-1"/>
    </source>
</evidence>
<dbReference type="InterPro" id="IPR027473">
    <property type="entry name" value="L-asparaginase_C"/>
</dbReference>
<dbReference type="PIRSF" id="PIRSF500176">
    <property type="entry name" value="L_ASNase"/>
    <property type="match status" value="1"/>
</dbReference>
<evidence type="ECO:0000313" key="9">
    <source>
        <dbReference type="Proteomes" id="UP000321491"/>
    </source>
</evidence>
<sequence>MKKIALFSMGGTISAKGKNRLDLKDYISGKITGEELLKSLPEINQIAEVHPVQIDRISSTNLTETHWLILQREINRYLNELDFDGAVITQGTSTLEETAYFLHLTIASDKPVVLVGAQRPFSALSTDAPLNFLNAIRVAVDEQSTGKGVLVVANDQISCARDVTKVNTYRVETFQSDELGYLGWINPNGTVEFYREPTRKHTIYSVFNRLKVNQLPRVAIVYSYAGANGDLIDYISSTGKYNGLVIAGVGAGRFSKDEEHAIRHAIKKGLFVVRSSRGGQGSVVDIAAYEGLGTIAGDNLTPQKARILLMLAISMTDDYQKVQHYFNTY</sequence>
<dbReference type="OrthoDB" id="9788068at2"/>
<dbReference type="InterPro" id="IPR027474">
    <property type="entry name" value="L-asparaginase_N"/>
</dbReference>
<comment type="subunit">
    <text evidence="2">Homotetramer.</text>
</comment>
<dbReference type="SMART" id="SM00870">
    <property type="entry name" value="Asparaginase"/>
    <property type="match status" value="1"/>
</dbReference>
<accession>A0A511UU02</accession>
<evidence type="ECO:0000256" key="3">
    <source>
        <dbReference type="ARBA" id="ARBA00022801"/>
    </source>
</evidence>
<dbReference type="Proteomes" id="UP000321491">
    <property type="component" value="Unassembled WGS sequence"/>
</dbReference>
<dbReference type="InterPro" id="IPR037152">
    <property type="entry name" value="L-asparaginase_N_sf"/>
</dbReference>
<keyword evidence="3" id="KW-0378">Hydrolase</keyword>
<feature type="active site" description="O-isoaspartyl threonine intermediate" evidence="4">
    <location>
        <position position="12"/>
    </location>
</feature>
<dbReference type="NCBIfam" id="TIGR00520">
    <property type="entry name" value="asnASE_II"/>
    <property type="match status" value="1"/>
</dbReference>
<keyword evidence="9" id="KW-1185">Reference proteome</keyword>